<keyword evidence="3" id="KW-1185">Reference proteome</keyword>
<proteinExistence type="predicted"/>
<dbReference type="EMBL" id="JH921435">
    <property type="protein sequence ID" value="EKD17738.1"/>
    <property type="molecule type" value="Genomic_DNA"/>
</dbReference>
<evidence type="ECO:0000313" key="2">
    <source>
        <dbReference type="EMBL" id="EKD17738.1"/>
    </source>
</evidence>
<gene>
    <name evidence="2" type="ORF">MBM_04107</name>
</gene>
<keyword evidence="1" id="KW-0732">Signal</keyword>
<evidence type="ECO:0000313" key="3">
    <source>
        <dbReference type="Proteomes" id="UP000006753"/>
    </source>
</evidence>
<dbReference type="OrthoDB" id="3636092at2759"/>
<dbReference type="KEGG" id="mbe:MBM_04107"/>
<dbReference type="Proteomes" id="UP000006753">
    <property type="component" value="Unassembled WGS sequence"/>
</dbReference>
<dbReference type="eggNOG" id="ENOG502SRT8">
    <property type="taxonomic scope" value="Eukaryota"/>
</dbReference>
<feature type="signal peptide" evidence="1">
    <location>
        <begin position="1"/>
        <end position="19"/>
    </location>
</feature>
<dbReference type="GeneID" id="18760042"/>
<protein>
    <submittedName>
        <fullName evidence="2">Uncharacterized protein</fullName>
    </submittedName>
</protein>
<dbReference type="OMA" id="PECISFG"/>
<organism evidence="2 3">
    <name type="scientific">Marssonina brunnea f. sp. multigermtubi (strain MB_m1)</name>
    <name type="common">Marssonina leaf spot fungus</name>
    <dbReference type="NCBI Taxonomy" id="1072389"/>
    <lineage>
        <taxon>Eukaryota</taxon>
        <taxon>Fungi</taxon>
        <taxon>Dikarya</taxon>
        <taxon>Ascomycota</taxon>
        <taxon>Pezizomycotina</taxon>
        <taxon>Leotiomycetes</taxon>
        <taxon>Helotiales</taxon>
        <taxon>Drepanopezizaceae</taxon>
        <taxon>Drepanopeziza</taxon>
    </lineage>
</organism>
<dbReference type="HOGENOM" id="CLU_099112_0_0_1"/>
<evidence type="ECO:0000256" key="1">
    <source>
        <dbReference type="SAM" id="SignalP"/>
    </source>
</evidence>
<sequence>MKFLTLAASLAALAPGVLATRTQMSNEFVPRLSPSIENTPAYDRFVDPTVKTMVLDGLEKRQEEPSPDRNTTLQDGLIFVLQCKNPGFRDPCISLGAPPGVCASYFSFNGPNSTALSDLYNNNVSSISTNTGGNCQFYKYLNCNEKGDDRGLTVDYNYDLSWVFPGGDPRAPEYDDQITSWRC</sequence>
<reference evidence="2 3" key="1">
    <citation type="journal article" date="2012" name="BMC Genomics">
        <title>Sequencing the genome of Marssonina brunnea reveals fungus-poplar co-evolution.</title>
        <authorList>
            <person name="Zhu S."/>
            <person name="Cao Y.-Z."/>
            <person name="Jiang C."/>
            <person name="Tan B.-Y."/>
            <person name="Wang Z."/>
            <person name="Feng S."/>
            <person name="Zhang L."/>
            <person name="Su X.-H."/>
            <person name="Brejova B."/>
            <person name="Vinar T."/>
            <person name="Xu M."/>
            <person name="Wang M.-X."/>
            <person name="Zhang S.-G."/>
            <person name="Huang M.-R."/>
            <person name="Wu R."/>
            <person name="Zhou Y."/>
        </authorList>
    </citation>
    <scope>NUCLEOTIDE SEQUENCE [LARGE SCALE GENOMIC DNA]</scope>
    <source>
        <strain evidence="2 3">MB_m1</strain>
    </source>
</reference>
<feature type="chain" id="PRO_5003853277" evidence="1">
    <location>
        <begin position="20"/>
        <end position="183"/>
    </location>
</feature>
<dbReference type="InParanoid" id="K1XAL7"/>
<name>K1XAL7_MARBU</name>
<dbReference type="AlphaFoldDB" id="K1XAL7"/>
<accession>K1XAL7</accession>